<dbReference type="Proteomes" id="UP000314294">
    <property type="component" value="Unassembled WGS sequence"/>
</dbReference>
<proteinExistence type="predicted"/>
<feature type="compositionally biased region" description="Polar residues" evidence="1">
    <location>
        <begin position="161"/>
        <end position="175"/>
    </location>
</feature>
<comment type="caution">
    <text evidence="2">The sequence shown here is derived from an EMBL/GenBank/DDBJ whole genome shotgun (WGS) entry which is preliminary data.</text>
</comment>
<accession>A0A4Z2GDF6</accession>
<feature type="region of interest" description="Disordered" evidence="1">
    <location>
        <begin position="55"/>
        <end position="74"/>
    </location>
</feature>
<dbReference type="EMBL" id="SRLO01000577">
    <property type="protein sequence ID" value="TNN51578.1"/>
    <property type="molecule type" value="Genomic_DNA"/>
</dbReference>
<organism evidence="2 3">
    <name type="scientific">Liparis tanakae</name>
    <name type="common">Tanaka's snailfish</name>
    <dbReference type="NCBI Taxonomy" id="230148"/>
    <lineage>
        <taxon>Eukaryota</taxon>
        <taxon>Metazoa</taxon>
        <taxon>Chordata</taxon>
        <taxon>Craniata</taxon>
        <taxon>Vertebrata</taxon>
        <taxon>Euteleostomi</taxon>
        <taxon>Actinopterygii</taxon>
        <taxon>Neopterygii</taxon>
        <taxon>Teleostei</taxon>
        <taxon>Neoteleostei</taxon>
        <taxon>Acanthomorphata</taxon>
        <taxon>Eupercaria</taxon>
        <taxon>Perciformes</taxon>
        <taxon>Cottioidei</taxon>
        <taxon>Cottales</taxon>
        <taxon>Liparidae</taxon>
        <taxon>Liparis</taxon>
    </lineage>
</organism>
<feature type="compositionally biased region" description="Basic and acidic residues" evidence="1">
    <location>
        <begin position="179"/>
        <end position="190"/>
    </location>
</feature>
<name>A0A4Z2GDF6_9TELE</name>
<evidence type="ECO:0000313" key="2">
    <source>
        <dbReference type="EMBL" id="TNN51578.1"/>
    </source>
</evidence>
<sequence length="308" mass="34358">MPVTTTTATTSPPCPWASARGPKPPTHASIKNRKVWVGQHLPHEYQQQQMDYRNDGGLCTEETTPTHESPPPPFPLTTRRQQPPIAALQPALHDPYTLLVPDDNHPFIPLSHNKPTMTSKSRAQTVPNDSQSQTSSRQREMFQTKYRASASVSKHVRHSLTSRSDQTARCQTHSAVTRHGREPPGERGERTNPGGRFPTHFTPCAFLSSTEGNWSVSTPSDAPLHLLLPAHVNVSGLRGAYKCTICDRVCHHTPSHRHWWRGGVDAQVFCLRCRGSGAQSRRQEASRVLHQAVVLMRPCQEAPRGQER</sequence>
<feature type="compositionally biased region" description="Low complexity" evidence="1">
    <location>
        <begin position="1"/>
        <end position="10"/>
    </location>
</feature>
<gene>
    <name evidence="2" type="ORF">EYF80_038217</name>
</gene>
<feature type="compositionally biased region" description="Polar residues" evidence="1">
    <location>
        <begin position="113"/>
        <end position="136"/>
    </location>
</feature>
<feature type="region of interest" description="Disordered" evidence="1">
    <location>
        <begin position="111"/>
        <end position="197"/>
    </location>
</feature>
<dbReference type="AlphaFoldDB" id="A0A4Z2GDF6"/>
<protein>
    <submittedName>
        <fullName evidence="2">Uncharacterized protein</fullName>
    </submittedName>
</protein>
<keyword evidence="3" id="KW-1185">Reference proteome</keyword>
<evidence type="ECO:0000256" key="1">
    <source>
        <dbReference type="SAM" id="MobiDB-lite"/>
    </source>
</evidence>
<reference evidence="2 3" key="1">
    <citation type="submission" date="2019-03" db="EMBL/GenBank/DDBJ databases">
        <title>First draft genome of Liparis tanakae, snailfish: a comprehensive survey of snailfish specific genes.</title>
        <authorList>
            <person name="Kim W."/>
            <person name="Song I."/>
            <person name="Jeong J.-H."/>
            <person name="Kim D."/>
            <person name="Kim S."/>
            <person name="Ryu S."/>
            <person name="Song J.Y."/>
            <person name="Lee S.K."/>
        </authorList>
    </citation>
    <scope>NUCLEOTIDE SEQUENCE [LARGE SCALE GENOMIC DNA]</scope>
    <source>
        <tissue evidence="2">Muscle</tissue>
    </source>
</reference>
<evidence type="ECO:0000313" key="3">
    <source>
        <dbReference type="Proteomes" id="UP000314294"/>
    </source>
</evidence>
<feature type="region of interest" description="Disordered" evidence="1">
    <location>
        <begin position="1"/>
        <end position="32"/>
    </location>
</feature>